<gene>
    <name evidence="1" type="ORF">BC936DRAFT_142385</name>
</gene>
<evidence type="ECO:0000313" key="1">
    <source>
        <dbReference type="EMBL" id="RUO96226.1"/>
    </source>
</evidence>
<dbReference type="AlphaFoldDB" id="A0A433A0M5"/>
<name>A0A433A0M5_9FUNG</name>
<comment type="caution">
    <text evidence="1">The sequence shown here is derived from an EMBL/GenBank/DDBJ whole genome shotgun (WGS) entry which is preliminary data.</text>
</comment>
<proteinExistence type="predicted"/>
<protein>
    <submittedName>
        <fullName evidence="1">Uncharacterized protein</fullName>
    </submittedName>
</protein>
<dbReference type="Proteomes" id="UP000268093">
    <property type="component" value="Unassembled WGS sequence"/>
</dbReference>
<sequence>MSLIPRRFTVGRLLFYATATFLAFLFFRAGLQPLPQPQQPTSNSNERLVEPETPLLANHPVLTPEARSLRRRIDEKYCGTSPCRFLLPVAITEQGICWTLESKAQLHFRHLAFVSGTLHRTVVLPNVFGSHLGVCRHHPFTYYYSLSWLDANSHRFSYITLDRFRDWLNERNVTGARPTHREHYIQANNAWTFLSKEKNCFKDLLNNAGLVEPKRSELADPLPSKRRLNMTQALVNMLSDGKMDEVDEKPWEVVSLYYDRRFGFIEDPAADVPLTYATHWTTTAAKLASQLTPFVAIHWRMERVEEQQNLLPCAETLVRYLRAHILSPESTAVQSPNIFLLTDYPHLLNASTGTESMSFKGAELTLNHHAAINYLHANLNLTLTVLANPKKPIPYDKLPAKNWNLVPVSPNVRPVDPSVLGIVDKLIAMKAQWFLAGRPVECAKESSFTLRIIKERTARWKKVGVAEDERGDMKNAWELFGVADVDHDGGKEYVI</sequence>
<accession>A0A433A0M5</accession>
<dbReference type="OrthoDB" id="2020419at2759"/>
<reference evidence="1 2" key="1">
    <citation type="journal article" date="2018" name="New Phytol.">
        <title>Phylogenomics of Endogonaceae and evolution of mycorrhizas within Mucoromycota.</title>
        <authorList>
            <person name="Chang Y."/>
            <person name="Desiro A."/>
            <person name="Na H."/>
            <person name="Sandor L."/>
            <person name="Lipzen A."/>
            <person name="Clum A."/>
            <person name="Barry K."/>
            <person name="Grigoriev I.V."/>
            <person name="Martin F.M."/>
            <person name="Stajich J.E."/>
            <person name="Smith M.E."/>
            <person name="Bonito G."/>
            <person name="Spatafora J.W."/>
        </authorList>
    </citation>
    <scope>NUCLEOTIDE SEQUENCE [LARGE SCALE GENOMIC DNA]</scope>
    <source>
        <strain evidence="1 2">GMNB39</strain>
    </source>
</reference>
<dbReference type="Gene3D" id="3.40.50.11350">
    <property type="match status" value="1"/>
</dbReference>
<evidence type="ECO:0000313" key="2">
    <source>
        <dbReference type="Proteomes" id="UP000268093"/>
    </source>
</evidence>
<dbReference type="EMBL" id="RBNI01022558">
    <property type="protein sequence ID" value="RUO96226.1"/>
    <property type="molecule type" value="Genomic_DNA"/>
</dbReference>
<organism evidence="1 2">
    <name type="scientific">Jimgerdemannia flammicorona</name>
    <dbReference type="NCBI Taxonomy" id="994334"/>
    <lineage>
        <taxon>Eukaryota</taxon>
        <taxon>Fungi</taxon>
        <taxon>Fungi incertae sedis</taxon>
        <taxon>Mucoromycota</taxon>
        <taxon>Mucoromycotina</taxon>
        <taxon>Endogonomycetes</taxon>
        <taxon>Endogonales</taxon>
        <taxon>Endogonaceae</taxon>
        <taxon>Jimgerdemannia</taxon>
    </lineage>
</organism>
<keyword evidence="2" id="KW-1185">Reference proteome</keyword>